<dbReference type="Pfam" id="PF02687">
    <property type="entry name" value="FtsX"/>
    <property type="match status" value="1"/>
</dbReference>
<feature type="transmembrane region" description="Helical" evidence="7">
    <location>
        <begin position="349"/>
        <end position="369"/>
    </location>
</feature>
<dbReference type="PANTHER" id="PTHR30489">
    <property type="entry name" value="LIPOPROTEIN-RELEASING SYSTEM TRANSMEMBRANE PROTEIN LOLE"/>
    <property type="match status" value="1"/>
</dbReference>
<reference evidence="10 11" key="1">
    <citation type="submission" date="2018-06" db="EMBL/GenBank/DDBJ databases">
        <title>Chryseolinea flavus sp. nov., a member of the phylum Bacteroidetes isolated from soil.</title>
        <authorList>
            <person name="Li Y."/>
            <person name="Wang J."/>
        </authorList>
    </citation>
    <scope>NUCLEOTIDE SEQUENCE [LARGE SCALE GENOMIC DNA]</scope>
    <source>
        <strain evidence="10 11">SDU1-6</strain>
    </source>
</reference>
<evidence type="ECO:0000259" key="9">
    <source>
        <dbReference type="Pfam" id="PF12704"/>
    </source>
</evidence>
<evidence type="ECO:0000259" key="8">
    <source>
        <dbReference type="Pfam" id="PF02687"/>
    </source>
</evidence>
<dbReference type="AlphaFoldDB" id="A0A364YD30"/>
<dbReference type="GO" id="GO:0098797">
    <property type="term" value="C:plasma membrane protein complex"/>
    <property type="evidence" value="ECO:0007669"/>
    <property type="project" value="TreeGrafter"/>
</dbReference>
<keyword evidence="6 7" id="KW-0472">Membrane</keyword>
<feature type="transmembrane region" description="Helical" evidence="7">
    <location>
        <begin position="301"/>
        <end position="321"/>
    </location>
</feature>
<dbReference type="OrthoDB" id="1522724at2"/>
<keyword evidence="11" id="KW-1185">Reference proteome</keyword>
<accession>A0A364YD30</accession>
<dbReference type="GO" id="GO:0044874">
    <property type="term" value="P:lipoprotein localization to outer membrane"/>
    <property type="evidence" value="ECO:0007669"/>
    <property type="project" value="TreeGrafter"/>
</dbReference>
<dbReference type="Proteomes" id="UP000251889">
    <property type="component" value="Unassembled WGS sequence"/>
</dbReference>
<feature type="transmembrane region" description="Helical" evidence="7">
    <location>
        <begin position="247"/>
        <end position="268"/>
    </location>
</feature>
<evidence type="ECO:0000256" key="5">
    <source>
        <dbReference type="ARBA" id="ARBA00022989"/>
    </source>
</evidence>
<dbReference type="InterPro" id="IPR003838">
    <property type="entry name" value="ABC3_permease_C"/>
</dbReference>
<evidence type="ECO:0000256" key="3">
    <source>
        <dbReference type="ARBA" id="ARBA00022475"/>
    </source>
</evidence>
<keyword evidence="5 7" id="KW-1133">Transmembrane helix</keyword>
<sequence length="380" mass="41705">MVSVAIITAAIIVILSIFNGLGDLLRSLNDSFDPEIKIEAALGKSFPVNEVLLKKVQGVQGVEAVTEVIEDYAFARYNQANQPVTIKGVSDNFITQQRIPEDKIIDGALKLRDNNINYALIGYGVGAALSIDLRNDFFPLQLYYVKNVKAGSLDPSQMYTQKNITPGGIFSIVQNFDERYIIVPLKFAEELLNYGNKRTALEIKLKKGADVTRTQRALKDVLGESFKVLNSEEQHEDLYRVLHLEKFFASIASVILLIIGSINIYFNLMMLAIDKKKDISVLAACGADAGLLKRIFIMEGILIALIGTVVGLAAGALIVFVQQKYGLVSMGMEASVVEGYPVQLKLTDFLYVSGAMLLITTLISSRPALLASRFASVQNL</sequence>
<feature type="domain" description="ABC3 transporter permease C-terminal" evidence="8">
    <location>
        <begin position="251"/>
        <end position="372"/>
    </location>
</feature>
<comment type="similarity">
    <text evidence="2">Belongs to the ABC-4 integral membrane protein family. LolC/E subfamily.</text>
</comment>
<evidence type="ECO:0000256" key="6">
    <source>
        <dbReference type="ARBA" id="ARBA00023136"/>
    </source>
</evidence>
<dbReference type="InterPro" id="IPR025857">
    <property type="entry name" value="MacB_PCD"/>
</dbReference>
<comment type="subcellular location">
    <subcellularLocation>
        <location evidence="1">Cell membrane</location>
        <topology evidence="1">Multi-pass membrane protein</topology>
    </subcellularLocation>
</comment>
<evidence type="ECO:0000256" key="2">
    <source>
        <dbReference type="ARBA" id="ARBA00005236"/>
    </source>
</evidence>
<comment type="caution">
    <text evidence="10">The sequence shown here is derived from an EMBL/GenBank/DDBJ whole genome shotgun (WGS) entry which is preliminary data.</text>
</comment>
<organism evidence="10 11">
    <name type="scientific">Pseudochryseolinea flava</name>
    <dbReference type="NCBI Taxonomy" id="2059302"/>
    <lineage>
        <taxon>Bacteria</taxon>
        <taxon>Pseudomonadati</taxon>
        <taxon>Bacteroidota</taxon>
        <taxon>Cytophagia</taxon>
        <taxon>Cytophagales</taxon>
        <taxon>Fulvivirgaceae</taxon>
        <taxon>Pseudochryseolinea</taxon>
    </lineage>
</organism>
<evidence type="ECO:0000313" key="10">
    <source>
        <dbReference type="EMBL" id="RAW03538.1"/>
    </source>
</evidence>
<keyword evidence="3" id="KW-1003">Cell membrane</keyword>
<evidence type="ECO:0000256" key="7">
    <source>
        <dbReference type="SAM" id="Phobius"/>
    </source>
</evidence>
<name>A0A364YD30_9BACT</name>
<evidence type="ECO:0000256" key="4">
    <source>
        <dbReference type="ARBA" id="ARBA00022692"/>
    </source>
</evidence>
<evidence type="ECO:0000256" key="1">
    <source>
        <dbReference type="ARBA" id="ARBA00004651"/>
    </source>
</evidence>
<dbReference type="EMBL" id="QMFY01000001">
    <property type="protein sequence ID" value="RAW03538.1"/>
    <property type="molecule type" value="Genomic_DNA"/>
</dbReference>
<evidence type="ECO:0000313" key="11">
    <source>
        <dbReference type="Proteomes" id="UP000251889"/>
    </source>
</evidence>
<gene>
    <name evidence="10" type="ORF">DQQ10_03320</name>
</gene>
<dbReference type="InterPro" id="IPR051447">
    <property type="entry name" value="Lipoprotein-release_system"/>
</dbReference>
<keyword evidence="4 7" id="KW-0812">Transmembrane</keyword>
<protein>
    <submittedName>
        <fullName evidence="10">ABC transporter permease</fullName>
    </submittedName>
</protein>
<feature type="domain" description="MacB-like periplasmic core" evidence="9">
    <location>
        <begin position="1"/>
        <end position="220"/>
    </location>
</feature>
<proteinExistence type="inferred from homology"/>
<dbReference type="PANTHER" id="PTHR30489:SF0">
    <property type="entry name" value="LIPOPROTEIN-RELEASING SYSTEM TRANSMEMBRANE PROTEIN LOLE"/>
    <property type="match status" value="1"/>
</dbReference>
<dbReference type="Pfam" id="PF12704">
    <property type="entry name" value="MacB_PCD"/>
    <property type="match status" value="1"/>
</dbReference>